<dbReference type="PANTHER" id="PTHR33065:SF176">
    <property type="entry name" value="DUF6598 DOMAIN-CONTAINING PROTEIN"/>
    <property type="match status" value="1"/>
</dbReference>
<proteinExistence type="predicted"/>
<evidence type="ECO:0000313" key="5">
    <source>
        <dbReference type="Proteomes" id="UP001341281"/>
    </source>
</evidence>
<organism evidence="4 5">
    <name type="scientific">Paspalum notatum var. saurae</name>
    <dbReference type="NCBI Taxonomy" id="547442"/>
    <lineage>
        <taxon>Eukaryota</taxon>
        <taxon>Viridiplantae</taxon>
        <taxon>Streptophyta</taxon>
        <taxon>Embryophyta</taxon>
        <taxon>Tracheophyta</taxon>
        <taxon>Spermatophyta</taxon>
        <taxon>Magnoliopsida</taxon>
        <taxon>Liliopsida</taxon>
        <taxon>Poales</taxon>
        <taxon>Poaceae</taxon>
        <taxon>PACMAD clade</taxon>
        <taxon>Panicoideae</taxon>
        <taxon>Andropogonodae</taxon>
        <taxon>Paspaleae</taxon>
        <taxon>Paspalinae</taxon>
        <taxon>Paspalum</taxon>
    </lineage>
</organism>
<evidence type="ECO:0000259" key="3">
    <source>
        <dbReference type="Pfam" id="PF20241"/>
    </source>
</evidence>
<keyword evidence="2" id="KW-0732">Signal</keyword>
<feature type="region of interest" description="Disordered" evidence="1">
    <location>
        <begin position="18"/>
        <end position="89"/>
    </location>
</feature>
<gene>
    <name evidence="4" type="ORF">U9M48_025836</name>
</gene>
<feature type="chain" id="PRO_5042870018" description="DUF6598 domain-containing protein" evidence="2">
    <location>
        <begin position="23"/>
        <end position="374"/>
    </location>
</feature>
<reference evidence="4 5" key="1">
    <citation type="submission" date="2024-02" db="EMBL/GenBank/DDBJ databases">
        <title>High-quality chromosome-scale genome assembly of Pensacola bahiagrass (Paspalum notatum Flugge var. saurae).</title>
        <authorList>
            <person name="Vega J.M."/>
            <person name="Podio M."/>
            <person name="Orjuela J."/>
            <person name="Siena L.A."/>
            <person name="Pessino S.C."/>
            <person name="Combes M.C."/>
            <person name="Mariac C."/>
            <person name="Albertini E."/>
            <person name="Pupilli F."/>
            <person name="Ortiz J.P.A."/>
            <person name="Leblanc O."/>
        </authorList>
    </citation>
    <scope>NUCLEOTIDE SEQUENCE [LARGE SCALE GENOMIC DNA]</scope>
    <source>
        <strain evidence="4">R1</strain>
        <tissue evidence="4">Leaf</tissue>
    </source>
</reference>
<protein>
    <recommendedName>
        <fullName evidence="3">DUF6598 domain-containing protein</fullName>
    </recommendedName>
</protein>
<evidence type="ECO:0000256" key="1">
    <source>
        <dbReference type="SAM" id="MobiDB-lite"/>
    </source>
</evidence>
<dbReference type="InterPro" id="IPR046533">
    <property type="entry name" value="DUF6598"/>
</dbReference>
<feature type="non-terminal residue" evidence="4">
    <location>
        <position position="1"/>
    </location>
</feature>
<sequence length="374" mass="40673">CAFGWLLDWIWILTRFPHGSRSTSSSSSGLKGDEDFIVSLGKPSAGTQGMKNAEQHTDGTSKESITRHSCVPPANSAEDERRASGNNAVSGDQYALTTTCLEVTDNKPDTAGEIVVVGTTDCELMSSESGAGEMPDYMLAKITVEHGSVELYGYIAARDRLEPLLNYIVNFSRDDPIIVEQGSLINMAGPKRGIELVDSTLIEYDMKIKTGKHEDEDLQLIDGVSFIDDMETFDRHMYTCCLCGDGGVVNLAVSRLKDAVQATVEVAISQVRGKFIMQLGCFTGEIDEEIRIFDGAVVRSHGLRSSAVAVALDDHLDLRFKVAAEPCVPPAEHCCTFKASKHEHATEEIETDFALIAVKVTWSTLDRAAVDKAV</sequence>
<accession>A0AAQ3WYS2</accession>
<feature type="domain" description="DUF6598" evidence="3">
    <location>
        <begin position="146"/>
        <end position="360"/>
    </location>
</feature>
<evidence type="ECO:0000256" key="2">
    <source>
        <dbReference type="SAM" id="SignalP"/>
    </source>
</evidence>
<dbReference type="AlphaFoldDB" id="A0AAQ3WYS2"/>
<name>A0AAQ3WYS2_PASNO</name>
<keyword evidence="5" id="KW-1185">Reference proteome</keyword>
<evidence type="ECO:0000313" key="4">
    <source>
        <dbReference type="EMBL" id="WVZ78071.1"/>
    </source>
</evidence>
<dbReference type="EMBL" id="CP144749">
    <property type="protein sequence ID" value="WVZ78071.1"/>
    <property type="molecule type" value="Genomic_DNA"/>
</dbReference>
<dbReference type="Proteomes" id="UP001341281">
    <property type="component" value="Chromosome 05"/>
</dbReference>
<dbReference type="Pfam" id="PF20241">
    <property type="entry name" value="DUF6598"/>
    <property type="match status" value="1"/>
</dbReference>
<feature type="signal peptide" evidence="2">
    <location>
        <begin position="1"/>
        <end position="22"/>
    </location>
</feature>
<dbReference type="PANTHER" id="PTHR33065">
    <property type="entry name" value="OS07G0486400 PROTEIN"/>
    <property type="match status" value="1"/>
</dbReference>
<feature type="compositionally biased region" description="Basic and acidic residues" evidence="1">
    <location>
        <begin position="53"/>
        <end position="66"/>
    </location>
</feature>